<proteinExistence type="predicted"/>
<reference evidence="1" key="1">
    <citation type="submission" date="2018-02" db="EMBL/GenBank/DDBJ databases">
        <title>Rhizophora mucronata_Transcriptome.</title>
        <authorList>
            <person name="Meera S.P."/>
            <person name="Sreeshan A."/>
            <person name="Augustine A."/>
        </authorList>
    </citation>
    <scope>NUCLEOTIDE SEQUENCE</scope>
    <source>
        <tissue evidence="1">Leaf</tissue>
    </source>
</reference>
<dbReference type="EMBL" id="GGEC01053024">
    <property type="protein sequence ID" value="MBX33508.1"/>
    <property type="molecule type" value="Transcribed_RNA"/>
</dbReference>
<accession>A0A2P2MTI1</accession>
<organism evidence="1">
    <name type="scientific">Rhizophora mucronata</name>
    <name type="common">Asiatic mangrove</name>
    <dbReference type="NCBI Taxonomy" id="61149"/>
    <lineage>
        <taxon>Eukaryota</taxon>
        <taxon>Viridiplantae</taxon>
        <taxon>Streptophyta</taxon>
        <taxon>Embryophyta</taxon>
        <taxon>Tracheophyta</taxon>
        <taxon>Spermatophyta</taxon>
        <taxon>Magnoliopsida</taxon>
        <taxon>eudicotyledons</taxon>
        <taxon>Gunneridae</taxon>
        <taxon>Pentapetalae</taxon>
        <taxon>rosids</taxon>
        <taxon>fabids</taxon>
        <taxon>Malpighiales</taxon>
        <taxon>Rhizophoraceae</taxon>
        <taxon>Rhizophora</taxon>
    </lineage>
</organism>
<dbReference type="EMBL" id="GGEC01053034">
    <property type="protein sequence ID" value="MBX33518.1"/>
    <property type="molecule type" value="Transcribed_RNA"/>
</dbReference>
<protein>
    <submittedName>
        <fullName evidence="1">Rho GTPase-activating protein 7 isoform X2</fullName>
    </submittedName>
</protein>
<sequence>MDVMGEHSHSRLRHQKICMNGRQPLKMPLHKRRVLLLLWDIMEFLGVTQMMLWKDHSINGGINVQLSLWLLEDQFCLPLKILMEVHLSLRKLFDFLRIMELKLKVFYDNLRMSRRLTAEFKNMNKARLSLNQKRMLMLLVIVLSMS</sequence>
<evidence type="ECO:0000313" key="1">
    <source>
        <dbReference type="EMBL" id="MBX33508.1"/>
    </source>
</evidence>
<name>A0A2P2MTI1_RHIMU</name>
<dbReference type="AlphaFoldDB" id="A0A2P2MTI1"/>